<sequence length="293" mass="32792">MPQLPDNLPSGYHHVEDLVIAYYACRRAEEELRMETVNSNKDLEKKLVCVRILGFLLHYSPSEQGLKTVAKETSLCACDVERLCEAGKFYLNHYIRAYMINATLEDTPQSYTSQAKGNALIRDNSCYCLPGAYDVASVQKNVEHGELIAEICPCSTFNARTYPPPDLQADPIPYQRDYTSSIWATMSRFGYEGLAQKLDAAYILSDLVGQNEPLNKYNLESQQPYLLTGCKELVDFTSTNPKLSVPSSTYLRIHAGACPKVAPFSGAAEYIDRILQDLEDMKVLSLDGSSSRR</sequence>
<protein>
    <submittedName>
        <fullName evidence="1">Uncharacterized protein</fullName>
    </submittedName>
</protein>
<evidence type="ECO:0000313" key="1">
    <source>
        <dbReference type="EMBL" id="KAJ3567185.1"/>
    </source>
</evidence>
<name>A0AAD5VR05_9AGAR</name>
<reference evidence="1" key="1">
    <citation type="submission" date="2022-07" db="EMBL/GenBank/DDBJ databases">
        <title>Genome Sequence of Leucocoprinus birnbaumii.</title>
        <authorList>
            <person name="Buettner E."/>
        </authorList>
    </citation>
    <scope>NUCLEOTIDE SEQUENCE</scope>
    <source>
        <strain evidence="1">VT141</strain>
    </source>
</reference>
<dbReference type="AlphaFoldDB" id="A0AAD5VR05"/>
<dbReference type="EMBL" id="JANIEX010000431">
    <property type="protein sequence ID" value="KAJ3567185.1"/>
    <property type="molecule type" value="Genomic_DNA"/>
</dbReference>
<accession>A0AAD5VR05</accession>
<gene>
    <name evidence="1" type="ORF">NP233_g6525</name>
</gene>
<comment type="caution">
    <text evidence="1">The sequence shown here is derived from an EMBL/GenBank/DDBJ whole genome shotgun (WGS) entry which is preliminary data.</text>
</comment>
<keyword evidence="2" id="KW-1185">Reference proteome</keyword>
<proteinExistence type="predicted"/>
<organism evidence="1 2">
    <name type="scientific">Leucocoprinus birnbaumii</name>
    <dbReference type="NCBI Taxonomy" id="56174"/>
    <lineage>
        <taxon>Eukaryota</taxon>
        <taxon>Fungi</taxon>
        <taxon>Dikarya</taxon>
        <taxon>Basidiomycota</taxon>
        <taxon>Agaricomycotina</taxon>
        <taxon>Agaricomycetes</taxon>
        <taxon>Agaricomycetidae</taxon>
        <taxon>Agaricales</taxon>
        <taxon>Agaricineae</taxon>
        <taxon>Agaricaceae</taxon>
        <taxon>Leucocoprinus</taxon>
    </lineage>
</organism>
<evidence type="ECO:0000313" key="2">
    <source>
        <dbReference type="Proteomes" id="UP001213000"/>
    </source>
</evidence>
<dbReference type="Proteomes" id="UP001213000">
    <property type="component" value="Unassembled WGS sequence"/>
</dbReference>